<dbReference type="Pfam" id="PF13419">
    <property type="entry name" value="HAD_2"/>
    <property type="match status" value="1"/>
</dbReference>
<dbReference type="GO" id="GO:0004713">
    <property type="term" value="F:protein tyrosine kinase activity"/>
    <property type="evidence" value="ECO:0007669"/>
    <property type="project" value="TreeGrafter"/>
</dbReference>
<accession>A0A9D1EW62</accession>
<keyword evidence="1" id="KW-0378">Hydrolase</keyword>
<organism evidence="1 2">
    <name type="scientific">Candidatus Limivivens intestinipullorum</name>
    <dbReference type="NCBI Taxonomy" id="2840858"/>
    <lineage>
        <taxon>Bacteria</taxon>
        <taxon>Bacillati</taxon>
        <taxon>Bacillota</taxon>
        <taxon>Clostridia</taxon>
        <taxon>Lachnospirales</taxon>
        <taxon>Lachnospiraceae</taxon>
        <taxon>Lachnospiraceae incertae sedis</taxon>
        <taxon>Candidatus Limivivens</taxon>
    </lineage>
</organism>
<dbReference type="Gene3D" id="1.10.150.240">
    <property type="entry name" value="Putative phosphatase, domain 2"/>
    <property type="match status" value="1"/>
</dbReference>
<dbReference type="AlphaFoldDB" id="A0A9D1EW62"/>
<dbReference type="SFLD" id="SFLDS00003">
    <property type="entry name" value="Haloacid_Dehalogenase"/>
    <property type="match status" value="1"/>
</dbReference>
<sequence length="217" mass="24062">MKNYLLFDLDGTLTDPMEGITNSVAYALDAYGIHVEDRRTLIPFIGPPLVDSFMEFYGFSREKAEEAVWKYREYFSDKGIFENKVIPGIPRALEMLCDKGHILLLATSKPEVYARQIMERFGLAPYFTGIYGADLEGRRTAKADVISYAMTGEGIRDASQALMTGDRSHDIVGAKACKMAAVGVLFGYGSRQELEEAGADAIADTVEEMARLLAEYP</sequence>
<reference evidence="1" key="1">
    <citation type="submission" date="2020-10" db="EMBL/GenBank/DDBJ databases">
        <authorList>
            <person name="Gilroy R."/>
        </authorList>
    </citation>
    <scope>NUCLEOTIDE SEQUENCE</scope>
    <source>
        <strain evidence="1">CHK190-19873</strain>
    </source>
</reference>
<name>A0A9D1EW62_9FIRM</name>
<dbReference type="InterPro" id="IPR050155">
    <property type="entry name" value="HAD-like_hydrolase_sf"/>
</dbReference>
<dbReference type="SUPFAM" id="SSF56784">
    <property type="entry name" value="HAD-like"/>
    <property type="match status" value="1"/>
</dbReference>
<protein>
    <submittedName>
        <fullName evidence="1">HAD family hydrolase</fullName>
    </submittedName>
</protein>
<reference evidence="1" key="2">
    <citation type="journal article" date="2021" name="PeerJ">
        <title>Extensive microbial diversity within the chicken gut microbiome revealed by metagenomics and culture.</title>
        <authorList>
            <person name="Gilroy R."/>
            <person name="Ravi A."/>
            <person name="Getino M."/>
            <person name="Pursley I."/>
            <person name="Horton D.L."/>
            <person name="Alikhan N.F."/>
            <person name="Baker D."/>
            <person name="Gharbi K."/>
            <person name="Hall N."/>
            <person name="Watson M."/>
            <person name="Adriaenssens E.M."/>
            <person name="Foster-Nyarko E."/>
            <person name="Jarju S."/>
            <person name="Secka A."/>
            <person name="Antonio M."/>
            <person name="Oren A."/>
            <person name="Chaudhuri R.R."/>
            <person name="La Ragione R."/>
            <person name="Hildebrand F."/>
            <person name="Pallen M.J."/>
        </authorList>
    </citation>
    <scope>NUCLEOTIDE SEQUENCE</scope>
    <source>
        <strain evidence="1">CHK190-19873</strain>
    </source>
</reference>
<dbReference type="InterPro" id="IPR036412">
    <property type="entry name" value="HAD-like_sf"/>
</dbReference>
<proteinExistence type="predicted"/>
<comment type="caution">
    <text evidence="1">The sequence shown here is derived from an EMBL/GenBank/DDBJ whole genome shotgun (WGS) entry which is preliminary data.</text>
</comment>
<dbReference type="InterPro" id="IPR023214">
    <property type="entry name" value="HAD_sf"/>
</dbReference>
<evidence type="ECO:0000313" key="1">
    <source>
        <dbReference type="EMBL" id="HIS33098.1"/>
    </source>
</evidence>
<dbReference type="InterPro" id="IPR041492">
    <property type="entry name" value="HAD_2"/>
</dbReference>
<dbReference type="Proteomes" id="UP000823935">
    <property type="component" value="Unassembled WGS sequence"/>
</dbReference>
<dbReference type="InterPro" id="IPR023198">
    <property type="entry name" value="PGP-like_dom2"/>
</dbReference>
<gene>
    <name evidence="1" type="ORF">IAB44_16365</name>
</gene>
<dbReference type="Gene3D" id="3.40.50.1000">
    <property type="entry name" value="HAD superfamily/HAD-like"/>
    <property type="match status" value="1"/>
</dbReference>
<dbReference type="GO" id="GO:0016787">
    <property type="term" value="F:hydrolase activity"/>
    <property type="evidence" value="ECO:0007669"/>
    <property type="project" value="UniProtKB-KW"/>
</dbReference>
<dbReference type="EMBL" id="DVIQ01000112">
    <property type="protein sequence ID" value="HIS33098.1"/>
    <property type="molecule type" value="Genomic_DNA"/>
</dbReference>
<dbReference type="GO" id="GO:0005829">
    <property type="term" value="C:cytosol"/>
    <property type="evidence" value="ECO:0007669"/>
    <property type="project" value="TreeGrafter"/>
</dbReference>
<dbReference type="PANTHER" id="PTHR43434">
    <property type="entry name" value="PHOSPHOGLYCOLATE PHOSPHATASE"/>
    <property type="match status" value="1"/>
</dbReference>
<evidence type="ECO:0000313" key="2">
    <source>
        <dbReference type="Proteomes" id="UP000823935"/>
    </source>
</evidence>
<dbReference type="SFLD" id="SFLDG01129">
    <property type="entry name" value="C1.5:_HAD__Beta-PGM__Phosphata"/>
    <property type="match status" value="1"/>
</dbReference>
<dbReference type="PANTHER" id="PTHR43434:SF20">
    <property type="entry name" value="5'-NUCLEOTIDASE"/>
    <property type="match status" value="1"/>
</dbReference>
<dbReference type="CDD" id="cd04302">
    <property type="entry name" value="HAD_5NT"/>
    <property type="match status" value="1"/>
</dbReference>